<feature type="transmembrane region" description="Helical" evidence="2">
    <location>
        <begin position="98"/>
        <end position="116"/>
    </location>
</feature>
<organism evidence="4 5">
    <name type="scientific">Corynebacterium comes</name>
    <dbReference type="NCBI Taxonomy" id="2675218"/>
    <lineage>
        <taxon>Bacteria</taxon>
        <taxon>Bacillati</taxon>
        <taxon>Actinomycetota</taxon>
        <taxon>Actinomycetes</taxon>
        <taxon>Mycobacteriales</taxon>
        <taxon>Corynebacteriaceae</taxon>
        <taxon>Corynebacterium</taxon>
    </lineage>
</organism>
<protein>
    <recommendedName>
        <fullName evidence="3">DUF1707 domain-containing protein</fullName>
    </recommendedName>
</protein>
<feature type="coiled-coil region" evidence="1">
    <location>
        <begin position="147"/>
        <end position="176"/>
    </location>
</feature>
<gene>
    <name evidence="4" type="ORF">CETAM_03675</name>
</gene>
<evidence type="ECO:0000259" key="3">
    <source>
        <dbReference type="Pfam" id="PF08044"/>
    </source>
</evidence>
<keyword evidence="1" id="KW-0175">Coiled coil</keyword>
<feature type="domain" description="DUF1707" evidence="3">
    <location>
        <begin position="8"/>
        <end position="60"/>
    </location>
</feature>
<proteinExistence type="predicted"/>
<reference evidence="4 5" key="1">
    <citation type="journal article" date="2021" name="Int. J. Syst. Evol. Microbiol.">
        <title>Classification of three corynebacterial strains isolated from a small paddock in North Rhine-Westphalia: proposal of &lt;i&gt;Corynebacterium kalinowskii&lt;/i&gt; sp. nov., &lt;i&gt;Corynebacterium comes&lt;/i&gt; sp. nov. and &lt;i&gt;Corynebacterium occultum&lt;/i&gt; sp. nov.</title>
        <authorList>
            <person name="Schaffert L."/>
            <person name="Ruwe M."/>
            <person name="Milse J."/>
            <person name="Hanuschka K."/>
            <person name="Ortseifen V."/>
            <person name="Droste J."/>
            <person name="Brandt D."/>
            <person name="Schl L."/>
            <person name="Kutter Y."/>
            <person name="Vinke S."/>
            <person name="Vieh P."/>
            <person name="Jacob L."/>
            <person name="L N.C."/>
            <person name="Schulte-Berndt E."/>
            <person name="Hain C."/>
            <person name="Linder M."/>
            <person name="Schmidt P."/>
            <person name="Wollenschl L."/>
            <person name="Luttermann T."/>
            <person name="Thieme E."/>
            <person name="Hassa J."/>
            <person name="Haak M."/>
            <person name="Wittchen M."/>
            <person name="Mentz A."/>
            <person name="Persicke M."/>
            <person name="Busche T."/>
            <person name="R C."/>
        </authorList>
    </citation>
    <scope>NUCLEOTIDE SEQUENCE [LARGE SCALE GENOMIC DNA]</scope>
    <source>
        <strain evidence="4 5">2019</strain>
    </source>
</reference>
<dbReference type="EMBL" id="CP046453">
    <property type="protein sequence ID" value="QGU04009.1"/>
    <property type="molecule type" value="Genomic_DNA"/>
</dbReference>
<name>A0A6B8VLS5_9CORY</name>
<keyword evidence="5" id="KW-1185">Reference proteome</keyword>
<keyword evidence="2" id="KW-0472">Membrane</keyword>
<dbReference type="AlphaFoldDB" id="A0A6B8VLS5"/>
<accession>A0A6B8VLS5</accession>
<keyword evidence="2" id="KW-1133">Transmembrane helix</keyword>
<dbReference type="Pfam" id="PF08044">
    <property type="entry name" value="DUF1707"/>
    <property type="match status" value="1"/>
</dbReference>
<keyword evidence="2" id="KW-0812">Transmembrane</keyword>
<evidence type="ECO:0000313" key="5">
    <source>
        <dbReference type="Proteomes" id="UP000425178"/>
    </source>
</evidence>
<sequence length="179" mass="20030">MVHMDDHLRISDNERLTAMSSLASHFTEGRLDTVEFDERTLAASQAKTRGDLRPLFADLPGQLEGALTGTGSTGPAPREPELDAELEQVRARGARVETWDGIIGSVTLAAFLILMFAVNVSWAWVVWPLMGVVVMIPRLINHFSDSDEKTYKELKKAEEEARKVRLQRATKRLKELEEG</sequence>
<dbReference type="KEGG" id="ccoe:CETAM_03675"/>
<evidence type="ECO:0000256" key="2">
    <source>
        <dbReference type="SAM" id="Phobius"/>
    </source>
</evidence>
<dbReference type="Proteomes" id="UP000425178">
    <property type="component" value="Chromosome"/>
</dbReference>
<dbReference type="InterPro" id="IPR012551">
    <property type="entry name" value="DUF1707_SHOCT-like"/>
</dbReference>
<evidence type="ECO:0000313" key="4">
    <source>
        <dbReference type="EMBL" id="QGU04009.1"/>
    </source>
</evidence>
<evidence type="ECO:0000256" key="1">
    <source>
        <dbReference type="SAM" id="Coils"/>
    </source>
</evidence>